<keyword evidence="1" id="KW-0418">Kinase</keyword>
<protein>
    <submittedName>
        <fullName evidence="1">Nucleoside diphosphate kinase 7</fullName>
    </submittedName>
</protein>
<gene>
    <name evidence="1" type="ORF">Cadr_000022750</name>
</gene>
<dbReference type="SUPFAM" id="SSF54919">
    <property type="entry name" value="Nucleoside diphosphate kinase, NDK"/>
    <property type="match status" value="1"/>
</dbReference>
<comment type="caution">
    <text evidence="1">The sequence shown here is derived from an EMBL/GenBank/DDBJ whole genome shotgun (WGS) entry which is preliminary data.</text>
</comment>
<proteinExistence type="predicted"/>
<evidence type="ECO:0000313" key="2">
    <source>
        <dbReference type="Proteomes" id="UP000299084"/>
    </source>
</evidence>
<reference evidence="1 2" key="1">
    <citation type="journal article" date="2019" name="Mol. Ecol. Resour.">
        <title>Improving Illumina assemblies with Hi-C and long reads: an example with the North African dromedary.</title>
        <authorList>
            <person name="Elbers J.P."/>
            <person name="Rogers M.F."/>
            <person name="Perelman P.L."/>
            <person name="Proskuryakova A.A."/>
            <person name="Serdyukova N.A."/>
            <person name="Johnson W.E."/>
            <person name="Horin P."/>
            <person name="Corander J."/>
            <person name="Murphy D."/>
            <person name="Burger P.A."/>
        </authorList>
    </citation>
    <scope>NUCLEOTIDE SEQUENCE [LARGE SCALE GENOMIC DNA]</scope>
    <source>
        <strain evidence="1">Drom800</strain>
        <tissue evidence="1">Blood</tissue>
    </source>
</reference>
<keyword evidence="1" id="KW-0808">Transferase</keyword>
<dbReference type="InterPro" id="IPR036850">
    <property type="entry name" value="NDK-like_dom_sf"/>
</dbReference>
<dbReference type="AlphaFoldDB" id="A0A5N4CFZ8"/>
<dbReference type="GO" id="GO:0016301">
    <property type="term" value="F:kinase activity"/>
    <property type="evidence" value="ECO:0007669"/>
    <property type="project" value="UniProtKB-KW"/>
</dbReference>
<dbReference type="Proteomes" id="UP000299084">
    <property type="component" value="Unassembled WGS sequence"/>
</dbReference>
<organism evidence="1 2">
    <name type="scientific">Camelus dromedarius</name>
    <name type="common">Dromedary</name>
    <name type="synonym">Arabian camel</name>
    <dbReference type="NCBI Taxonomy" id="9838"/>
    <lineage>
        <taxon>Eukaryota</taxon>
        <taxon>Metazoa</taxon>
        <taxon>Chordata</taxon>
        <taxon>Craniata</taxon>
        <taxon>Vertebrata</taxon>
        <taxon>Euteleostomi</taxon>
        <taxon>Mammalia</taxon>
        <taxon>Eutheria</taxon>
        <taxon>Laurasiatheria</taxon>
        <taxon>Artiodactyla</taxon>
        <taxon>Tylopoda</taxon>
        <taxon>Camelidae</taxon>
        <taxon>Camelus</taxon>
    </lineage>
</organism>
<name>A0A5N4CFZ8_CAMDR</name>
<evidence type="ECO:0000313" key="1">
    <source>
        <dbReference type="EMBL" id="KAB1257836.1"/>
    </source>
</evidence>
<dbReference type="EMBL" id="JWIN03000025">
    <property type="protein sequence ID" value="KAB1257836.1"/>
    <property type="molecule type" value="Genomic_DNA"/>
</dbReference>
<keyword evidence="2" id="KW-1185">Reference proteome</keyword>
<sequence>MKPYVTGKDLLDLQSLDWRVQLLLEASEPSLEQTAGEMQLTVLILFLVLPEKLPGVLHPGILRAIFGKSETQFAVHCVDLTEGRPLEVQCFFKILDN</sequence>
<accession>A0A5N4CFZ8</accession>